<protein>
    <submittedName>
        <fullName evidence="1">Uncharacterized protein</fullName>
    </submittedName>
</protein>
<keyword evidence="2" id="KW-1185">Reference proteome</keyword>
<name>A0A9E7FPL5_9LILI</name>
<dbReference type="EMBL" id="CP097506">
    <property type="protein sequence ID" value="URD97683.1"/>
    <property type="molecule type" value="Genomic_DNA"/>
</dbReference>
<evidence type="ECO:0000313" key="2">
    <source>
        <dbReference type="Proteomes" id="UP001055439"/>
    </source>
</evidence>
<dbReference type="AlphaFoldDB" id="A0A9E7FPL5"/>
<gene>
    <name evidence="1" type="ORF">MUK42_27046</name>
</gene>
<proteinExistence type="predicted"/>
<reference evidence="1" key="1">
    <citation type="submission" date="2022-05" db="EMBL/GenBank/DDBJ databases">
        <title>The Musa troglodytarum L. genome provides insights into the mechanism of non-climacteric behaviour and enrichment of carotenoids.</title>
        <authorList>
            <person name="Wang J."/>
        </authorList>
    </citation>
    <scope>NUCLEOTIDE SEQUENCE</scope>
    <source>
        <tissue evidence="1">Leaf</tissue>
    </source>
</reference>
<dbReference type="Proteomes" id="UP001055439">
    <property type="component" value="Chromosome 4"/>
</dbReference>
<organism evidence="1 2">
    <name type="scientific">Musa troglodytarum</name>
    <name type="common">fe'i banana</name>
    <dbReference type="NCBI Taxonomy" id="320322"/>
    <lineage>
        <taxon>Eukaryota</taxon>
        <taxon>Viridiplantae</taxon>
        <taxon>Streptophyta</taxon>
        <taxon>Embryophyta</taxon>
        <taxon>Tracheophyta</taxon>
        <taxon>Spermatophyta</taxon>
        <taxon>Magnoliopsida</taxon>
        <taxon>Liliopsida</taxon>
        <taxon>Zingiberales</taxon>
        <taxon>Musaceae</taxon>
        <taxon>Musa</taxon>
    </lineage>
</organism>
<sequence length="154" mass="17020">MRILMMLHRQLATTLVESFAVTYSIQVRRRKEKEGEGGDVRSRKVASDKRLLEAALFCFRLLHASEFGMNTLSISMSDTYFSCAFPHHSCVLPRMMLTNGDELAPPSPNASRPMPSSSALSASMTPNALAKLLSFLAISPSGDLNYAYIVLTQM</sequence>
<evidence type="ECO:0000313" key="1">
    <source>
        <dbReference type="EMBL" id="URD97683.1"/>
    </source>
</evidence>
<accession>A0A9E7FPL5</accession>